<organism evidence="1 2">
    <name type="scientific">Araneus ventricosus</name>
    <name type="common">Orbweaver spider</name>
    <name type="synonym">Epeira ventricosa</name>
    <dbReference type="NCBI Taxonomy" id="182803"/>
    <lineage>
        <taxon>Eukaryota</taxon>
        <taxon>Metazoa</taxon>
        <taxon>Ecdysozoa</taxon>
        <taxon>Arthropoda</taxon>
        <taxon>Chelicerata</taxon>
        <taxon>Arachnida</taxon>
        <taxon>Araneae</taxon>
        <taxon>Araneomorphae</taxon>
        <taxon>Entelegynae</taxon>
        <taxon>Araneoidea</taxon>
        <taxon>Araneidae</taxon>
        <taxon>Araneus</taxon>
    </lineage>
</organism>
<accession>A0A4Y2U1Z4</accession>
<gene>
    <name evidence="1" type="ORF">AVEN_175484_1</name>
</gene>
<evidence type="ECO:0000313" key="1">
    <source>
        <dbReference type="EMBL" id="GBO07035.1"/>
    </source>
</evidence>
<keyword evidence="2" id="KW-1185">Reference proteome</keyword>
<sequence>MISGKLLTNLIDLLQKRNLFRILAVNKKVLIALLWKIIHSNGEIRIKRDSEDTNAEKSESKCEAMDTSETLINENGAIIAETKFAVENFNL</sequence>
<dbReference type="EMBL" id="BGPR01033181">
    <property type="protein sequence ID" value="GBO07035.1"/>
    <property type="molecule type" value="Genomic_DNA"/>
</dbReference>
<dbReference type="Proteomes" id="UP000499080">
    <property type="component" value="Unassembled WGS sequence"/>
</dbReference>
<name>A0A4Y2U1Z4_ARAVE</name>
<dbReference type="AlphaFoldDB" id="A0A4Y2U1Z4"/>
<proteinExistence type="predicted"/>
<comment type="caution">
    <text evidence="1">The sequence shown here is derived from an EMBL/GenBank/DDBJ whole genome shotgun (WGS) entry which is preliminary data.</text>
</comment>
<protein>
    <submittedName>
        <fullName evidence="1">Uncharacterized protein</fullName>
    </submittedName>
</protein>
<reference evidence="1 2" key="1">
    <citation type="journal article" date="2019" name="Sci. Rep.">
        <title>Orb-weaving spider Araneus ventricosus genome elucidates the spidroin gene catalogue.</title>
        <authorList>
            <person name="Kono N."/>
            <person name="Nakamura H."/>
            <person name="Ohtoshi R."/>
            <person name="Moran D.A.P."/>
            <person name="Shinohara A."/>
            <person name="Yoshida Y."/>
            <person name="Fujiwara M."/>
            <person name="Mori M."/>
            <person name="Tomita M."/>
            <person name="Arakawa K."/>
        </authorList>
    </citation>
    <scope>NUCLEOTIDE SEQUENCE [LARGE SCALE GENOMIC DNA]</scope>
</reference>
<evidence type="ECO:0000313" key="2">
    <source>
        <dbReference type="Proteomes" id="UP000499080"/>
    </source>
</evidence>
<dbReference type="OrthoDB" id="20507at2759"/>